<dbReference type="EMBL" id="FUFT01000002">
    <property type="protein sequence ID" value="SJL82767.1"/>
    <property type="molecule type" value="Genomic_DNA"/>
</dbReference>
<dbReference type="AlphaFoldDB" id="A0A1R4B1L3"/>
<dbReference type="STRING" id="1918946.VPAL9027_00707"/>
<sequence length="268" mass="31415">MFILFTIIISLAILAAIYKYSQRQQALMQRQYDMLVELRQLLNLTHQHRRETHLSLLQDEDRSPEIESLQKQITSRSSTLLSTTHLDNKPMYRIFQAKLEELMHEWPTYSLSRNQMTHGKTLRHGMFLIDEVVLDWLLTSNKEMLCDEYHQQWQMVIDSLDSLTQLRICIEDLASEAGQQRFLMYADIVYKKVNQLSFISALPISTPECSLALQTLHRCLQEKEIDIEALELYQLMHSLSMAIANEYDLILSRLTKTLFIPLPKLVIA</sequence>
<dbReference type="OrthoDB" id="5826599at2"/>
<evidence type="ECO:0008006" key="3">
    <source>
        <dbReference type="Google" id="ProtNLM"/>
    </source>
</evidence>
<evidence type="ECO:0000313" key="1">
    <source>
        <dbReference type="EMBL" id="SJL82767.1"/>
    </source>
</evidence>
<gene>
    <name evidence="1" type="ORF">VPAL9027_00707</name>
</gene>
<proteinExistence type="predicted"/>
<accession>A0A1R4B1L3</accession>
<protein>
    <recommendedName>
        <fullName evidence="3">Nitrate and nitrite sensing</fullName>
    </recommendedName>
</protein>
<keyword evidence="2" id="KW-1185">Reference proteome</keyword>
<reference evidence="1 2" key="1">
    <citation type="submission" date="2017-02" db="EMBL/GenBank/DDBJ databases">
        <authorList>
            <person name="Peterson S.W."/>
        </authorList>
    </citation>
    <scope>NUCLEOTIDE SEQUENCE [LARGE SCALE GENOMIC DNA]</scope>
    <source>
        <strain evidence="1 2">CECT 9027</strain>
    </source>
</reference>
<organism evidence="1 2">
    <name type="scientific">Vibrio palustris</name>
    <dbReference type="NCBI Taxonomy" id="1918946"/>
    <lineage>
        <taxon>Bacteria</taxon>
        <taxon>Pseudomonadati</taxon>
        <taxon>Pseudomonadota</taxon>
        <taxon>Gammaproteobacteria</taxon>
        <taxon>Vibrionales</taxon>
        <taxon>Vibrionaceae</taxon>
        <taxon>Vibrio</taxon>
    </lineage>
</organism>
<dbReference type="Proteomes" id="UP000189475">
    <property type="component" value="Unassembled WGS sequence"/>
</dbReference>
<name>A0A1R4B1L3_9VIBR</name>
<evidence type="ECO:0000313" key="2">
    <source>
        <dbReference type="Proteomes" id="UP000189475"/>
    </source>
</evidence>
<dbReference type="RefSeq" id="WP_077312358.1">
    <property type="nucleotide sequence ID" value="NZ_AP024887.1"/>
</dbReference>